<evidence type="ECO:0000313" key="2">
    <source>
        <dbReference type="Proteomes" id="UP000226192"/>
    </source>
</evidence>
<comment type="caution">
    <text evidence="1">The sequence shown here is derived from an EMBL/GenBank/DDBJ whole genome shotgun (WGS) entry which is preliminary data.</text>
</comment>
<name>A0A2C5YDN9_9HYPO</name>
<evidence type="ECO:0000313" key="1">
    <source>
        <dbReference type="EMBL" id="PHH66827.1"/>
    </source>
</evidence>
<gene>
    <name evidence="1" type="ORF">CDD81_5959</name>
</gene>
<accession>A0A2C5YDN9</accession>
<dbReference type="OrthoDB" id="5350472at2759"/>
<keyword evidence="2" id="KW-1185">Reference proteome</keyword>
<organism evidence="1 2">
    <name type="scientific">Ophiocordyceps australis</name>
    <dbReference type="NCBI Taxonomy" id="1399860"/>
    <lineage>
        <taxon>Eukaryota</taxon>
        <taxon>Fungi</taxon>
        <taxon>Dikarya</taxon>
        <taxon>Ascomycota</taxon>
        <taxon>Pezizomycotina</taxon>
        <taxon>Sordariomycetes</taxon>
        <taxon>Hypocreomycetidae</taxon>
        <taxon>Hypocreales</taxon>
        <taxon>Ophiocordycipitaceae</taxon>
        <taxon>Ophiocordyceps</taxon>
    </lineage>
</organism>
<proteinExistence type="predicted"/>
<protein>
    <submittedName>
        <fullName evidence="1">Uncharacterized protein</fullName>
    </submittedName>
</protein>
<dbReference type="EMBL" id="NJET01000005">
    <property type="protein sequence ID" value="PHH66827.1"/>
    <property type="molecule type" value="Genomic_DNA"/>
</dbReference>
<sequence>MAKACTGEVGGAAAKDTEIQRMLTETLNNLKLVALPSGGEYKNSRAQPDSHIYRKACSKFTGRKPYDSKFDVREWRLNHRGQGAKTRSCTWWSPYDLLGHFLSLLGPAPQTANRNTFFLPLTAVYARWCTCIAGHKPPEFAWSDAARNGAGDWPFMYQCTWRSDGDKTNPRKWFFLGASNAGDEWDFAKVGKWKYRVQRQRFNMMMANLRMTLLPPTAFANDTAPEQNGGSNARWANCAETYPFVFSVLSQKSQNNDLYGLALSKNFMRDSEPTAYDHYQGRGTWRFVISPCRNCSALLSTAGANQAFFDRFYEWYDAPKQPTSLVESIQPVVKEVTAKLASATKEAAKLVAGPASSSAPGKETKVV</sequence>
<dbReference type="AlphaFoldDB" id="A0A2C5YDN9"/>
<dbReference type="Proteomes" id="UP000226192">
    <property type="component" value="Unassembled WGS sequence"/>
</dbReference>
<reference evidence="1 2" key="1">
    <citation type="submission" date="2017-06" db="EMBL/GenBank/DDBJ databases">
        <title>Ant-infecting Ophiocordyceps genomes reveal a high diversity of potential behavioral manipulation genes and a possible major role for enterotoxins.</title>
        <authorList>
            <person name="De Bekker C."/>
            <person name="Evans H.C."/>
            <person name="Brachmann A."/>
            <person name="Hughes D.P."/>
        </authorList>
    </citation>
    <scope>NUCLEOTIDE SEQUENCE [LARGE SCALE GENOMIC DNA]</scope>
    <source>
        <strain evidence="1 2">Map64</strain>
    </source>
</reference>